<dbReference type="Pfam" id="PF04093">
    <property type="entry name" value="MreD"/>
    <property type="match status" value="1"/>
</dbReference>
<evidence type="ECO:0000256" key="1">
    <source>
        <dbReference type="ARBA" id="ARBA00004651"/>
    </source>
</evidence>
<dbReference type="Proteomes" id="UP000202440">
    <property type="component" value="Chromosome"/>
</dbReference>
<evidence type="ECO:0000256" key="5">
    <source>
        <dbReference type="ARBA" id="ARBA00022960"/>
    </source>
</evidence>
<dbReference type="PANTHER" id="PTHR37484">
    <property type="entry name" value="ROD SHAPE-DETERMINING PROTEIN MRED"/>
    <property type="match status" value="1"/>
</dbReference>
<dbReference type="PANTHER" id="PTHR37484:SF1">
    <property type="entry name" value="ROD SHAPE-DETERMINING PROTEIN MRED"/>
    <property type="match status" value="1"/>
</dbReference>
<feature type="transmembrane region" description="Helical" evidence="8">
    <location>
        <begin position="100"/>
        <end position="118"/>
    </location>
</feature>
<evidence type="ECO:0000256" key="8">
    <source>
        <dbReference type="SAM" id="Phobius"/>
    </source>
</evidence>
<sequence>MSLSHVVLTLAATFLAFVLEHLPMPELLSWLEPNWVSLLVMVLVIFQPRIFGLWLAWPLGLMLDTEQGAPFGLNVCVLLVQIFALQLMHRRVVLFHFVQQMAVVFLLIALGQVVYYWAMVLMTGDGKPVLLWQPALVSAALWPWVYGLTHLLLIRMRSQ</sequence>
<keyword evidence="5" id="KW-0133">Cell shape</keyword>
<dbReference type="InterPro" id="IPR007227">
    <property type="entry name" value="Cell_shape_determining_MreD"/>
</dbReference>
<dbReference type="GO" id="GO:0008360">
    <property type="term" value="P:regulation of cell shape"/>
    <property type="evidence" value="ECO:0007669"/>
    <property type="project" value="UniProtKB-KW"/>
</dbReference>
<keyword evidence="6 8" id="KW-1133">Transmembrane helix</keyword>
<evidence type="ECO:0000313" key="10">
    <source>
        <dbReference type="Proteomes" id="UP000202440"/>
    </source>
</evidence>
<name>A0A222FJB0_9GAMM</name>
<feature type="transmembrane region" description="Helical" evidence="8">
    <location>
        <begin position="6"/>
        <end position="23"/>
    </location>
</feature>
<dbReference type="OrthoDB" id="6647425at2"/>
<keyword evidence="3" id="KW-1003">Cell membrane</keyword>
<evidence type="ECO:0000313" key="9">
    <source>
        <dbReference type="EMBL" id="ASP38732.1"/>
    </source>
</evidence>
<comment type="similarity">
    <text evidence="2">Belongs to the MreD family.</text>
</comment>
<dbReference type="EMBL" id="CP022530">
    <property type="protein sequence ID" value="ASP38732.1"/>
    <property type="molecule type" value="Genomic_DNA"/>
</dbReference>
<protein>
    <submittedName>
        <fullName evidence="9">Rod shape-determining protein MreD</fullName>
    </submittedName>
</protein>
<keyword evidence="4 8" id="KW-0812">Transmembrane</keyword>
<feature type="transmembrane region" description="Helical" evidence="8">
    <location>
        <begin position="130"/>
        <end position="154"/>
    </location>
</feature>
<dbReference type="RefSeq" id="WP_094059918.1">
    <property type="nucleotide sequence ID" value="NZ_CP022530.1"/>
</dbReference>
<dbReference type="KEGG" id="bsan:CHH28_08580"/>
<evidence type="ECO:0000256" key="3">
    <source>
        <dbReference type="ARBA" id="ARBA00022475"/>
    </source>
</evidence>
<evidence type="ECO:0000256" key="6">
    <source>
        <dbReference type="ARBA" id="ARBA00022989"/>
    </source>
</evidence>
<evidence type="ECO:0000256" key="4">
    <source>
        <dbReference type="ARBA" id="ARBA00022692"/>
    </source>
</evidence>
<proteinExistence type="inferred from homology"/>
<organism evidence="9 10">
    <name type="scientific">Bacterioplanes sanyensis</name>
    <dbReference type="NCBI Taxonomy" id="1249553"/>
    <lineage>
        <taxon>Bacteria</taxon>
        <taxon>Pseudomonadati</taxon>
        <taxon>Pseudomonadota</taxon>
        <taxon>Gammaproteobacteria</taxon>
        <taxon>Oceanospirillales</taxon>
        <taxon>Oceanospirillaceae</taxon>
        <taxon>Bacterioplanes</taxon>
    </lineage>
</organism>
<accession>A0A222FJB0</accession>
<keyword evidence="7 8" id="KW-0472">Membrane</keyword>
<dbReference type="NCBIfam" id="TIGR03426">
    <property type="entry name" value="shape_MreD"/>
    <property type="match status" value="1"/>
</dbReference>
<reference evidence="9 10" key="1">
    <citation type="submission" date="2017-07" db="EMBL/GenBank/DDBJ databases">
        <title>Annotated genome sequence of Bacterioplanes sanyensis isolated from Red Sea.</title>
        <authorList>
            <person name="Rehman Z.U."/>
        </authorList>
    </citation>
    <scope>NUCLEOTIDE SEQUENCE [LARGE SCALE GENOMIC DNA]</scope>
    <source>
        <strain evidence="9 10">NV9</strain>
    </source>
</reference>
<dbReference type="GO" id="GO:0005886">
    <property type="term" value="C:plasma membrane"/>
    <property type="evidence" value="ECO:0007669"/>
    <property type="project" value="UniProtKB-SubCell"/>
</dbReference>
<feature type="transmembrane region" description="Helical" evidence="8">
    <location>
        <begin position="69"/>
        <end position="88"/>
    </location>
</feature>
<gene>
    <name evidence="9" type="primary">mreD</name>
    <name evidence="9" type="ORF">CHH28_08580</name>
</gene>
<feature type="transmembrane region" description="Helical" evidence="8">
    <location>
        <begin position="35"/>
        <end position="57"/>
    </location>
</feature>
<comment type="subcellular location">
    <subcellularLocation>
        <location evidence="1">Cell membrane</location>
        <topology evidence="1">Multi-pass membrane protein</topology>
    </subcellularLocation>
</comment>
<evidence type="ECO:0000256" key="7">
    <source>
        <dbReference type="ARBA" id="ARBA00023136"/>
    </source>
</evidence>
<keyword evidence="10" id="KW-1185">Reference proteome</keyword>
<dbReference type="InterPro" id="IPR026034">
    <property type="entry name" value="MreD_proteobac"/>
</dbReference>
<evidence type="ECO:0000256" key="2">
    <source>
        <dbReference type="ARBA" id="ARBA00007776"/>
    </source>
</evidence>
<dbReference type="AlphaFoldDB" id="A0A222FJB0"/>